<dbReference type="GO" id="GO:0004637">
    <property type="term" value="F:phosphoribosylamine-glycine ligase activity"/>
    <property type="evidence" value="ECO:0007669"/>
    <property type="project" value="UniProtKB-UniRule"/>
</dbReference>
<dbReference type="Pfam" id="PF01071">
    <property type="entry name" value="GARS_A"/>
    <property type="match status" value="1"/>
</dbReference>
<dbReference type="InterPro" id="IPR020559">
    <property type="entry name" value="PRibGlycinamide_synth_CS"/>
</dbReference>
<evidence type="ECO:0000256" key="8">
    <source>
        <dbReference type="ARBA" id="ARBA00022755"/>
    </source>
</evidence>
<dbReference type="InterPro" id="IPR013815">
    <property type="entry name" value="ATP_grasp_subdomain_1"/>
</dbReference>
<dbReference type="InterPro" id="IPR037123">
    <property type="entry name" value="PRibGlycinamide_synth_C_sf"/>
</dbReference>
<dbReference type="NCBIfam" id="TIGR00877">
    <property type="entry name" value="purD"/>
    <property type="match status" value="1"/>
</dbReference>
<evidence type="ECO:0000256" key="10">
    <source>
        <dbReference type="ARBA" id="ARBA00023211"/>
    </source>
</evidence>
<evidence type="ECO:0000256" key="11">
    <source>
        <dbReference type="ARBA" id="ARBA00038345"/>
    </source>
</evidence>
<feature type="domain" description="ATP-grasp" evidence="16">
    <location>
        <begin position="385"/>
        <end position="589"/>
    </location>
</feature>
<dbReference type="Gene3D" id="3.30.1490.20">
    <property type="entry name" value="ATP-grasp fold, A domain"/>
    <property type="match status" value="1"/>
</dbReference>
<dbReference type="PANTHER" id="PTHR43472">
    <property type="entry name" value="PHOSPHORIBOSYLAMINE--GLYCINE LIGASE"/>
    <property type="match status" value="1"/>
</dbReference>
<gene>
    <name evidence="14 17" type="primary">purD</name>
    <name evidence="17" type="ORF">HXK24_01605</name>
</gene>
<dbReference type="InterPro" id="IPR000115">
    <property type="entry name" value="PRibGlycinamide_synth"/>
</dbReference>
<evidence type="ECO:0000256" key="6">
    <source>
        <dbReference type="ARBA" id="ARBA00022723"/>
    </source>
</evidence>
<keyword evidence="5 14" id="KW-0436">Ligase</keyword>
<dbReference type="Pfam" id="PF02645">
    <property type="entry name" value="DegV"/>
    <property type="match status" value="1"/>
</dbReference>
<dbReference type="SUPFAM" id="SSF82549">
    <property type="entry name" value="DAK1/DegV-like"/>
    <property type="match status" value="1"/>
</dbReference>
<dbReference type="AlphaFoldDB" id="A0A9D5X2P8"/>
<name>A0A9D5X2P8_9ACTN</name>
<dbReference type="SMART" id="SM01210">
    <property type="entry name" value="GARS_C"/>
    <property type="match status" value="1"/>
</dbReference>
<dbReference type="PANTHER" id="PTHR43472:SF1">
    <property type="entry name" value="PHOSPHORIBOSYLAMINE--GLYCINE LIGASE, CHLOROPLASTIC"/>
    <property type="match status" value="1"/>
</dbReference>
<comment type="caution">
    <text evidence="17">The sequence shown here is derived from an EMBL/GenBank/DDBJ whole genome shotgun (WGS) entry which is preliminary data.</text>
</comment>
<evidence type="ECO:0000256" key="13">
    <source>
        <dbReference type="ARBA" id="ARBA00042864"/>
    </source>
</evidence>
<keyword evidence="9 15" id="KW-0067">ATP-binding</keyword>
<reference evidence="17" key="1">
    <citation type="submission" date="2020-04" db="EMBL/GenBank/DDBJ databases">
        <title>Deep metagenomics examines the oral microbiome during advanced dental caries in children, revealing novel taxa and co-occurrences with host molecules.</title>
        <authorList>
            <person name="Baker J.L."/>
            <person name="Morton J.T."/>
            <person name="Dinis M."/>
            <person name="Alvarez R."/>
            <person name="Tran N.C."/>
            <person name="Knight R."/>
            <person name="Edlund A."/>
        </authorList>
    </citation>
    <scope>NUCLEOTIDE SEQUENCE</scope>
    <source>
        <strain evidence="17">JCVI_3_bin.11</strain>
    </source>
</reference>
<comment type="cofactor">
    <cofactor evidence="1">
        <name>Mn(2+)</name>
        <dbReference type="ChEBI" id="CHEBI:29035"/>
    </cofactor>
</comment>
<evidence type="ECO:0000256" key="12">
    <source>
        <dbReference type="ARBA" id="ARBA00042242"/>
    </source>
</evidence>
<dbReference type="SMART" id="SM01209">
    <property type="entry name" value="GARS_A"/>
    <property type="match status" value="1"/>
</dbReference>
<dbReference type="Pfam" id="PF02843">
    <property type="entry name" value="GARS_C"/>
    <property type="match status" value="1"/>
</dbReference>
<dbReference type="Pfam" id="PF02844">
    <property type="entry name" value="GARS_N"/>
    <property type="match status" value="1"/>
</dbReference>
<evidence type="ECO:0000313" key="17">
    <source>
        <dbReference type="EMBL" id="MBF4802509.1"/>
    </source>
</evidence>
<proteinExistence type="inferred from homology"/>
<evidence type="ECO:0000256" key="14">
    <source>
        <dbReference type="HAMAP-Rule" id="MF_00138"/>
    </source>
</evidence>
<dbReference type="GO" id="GO:0006189">
    <property type="term" value="P:'de novo' IMP biosynthetic process"/>
    <property type="evidence" value="ECO:0007669"/>
    <property type="project" value="UniProtKB-UniRule"/>
</dbReference>
<evidence type="ECO:0000256" key="15">
    <source>
        <dbReference type="PROSITE-ProRule" id="PRU00409"/>
    </source>
</evidence>
<dbReference type="InterPro" id="IPR011761">
    <property type="entry name" value="ATP-grasp"/>
</dbReference>
<evidence type="ECO:0000256" key="9">
    <source>
        <dbReference type="ARBA" id="ARBA00022840"/>
    </source>
</evidence>
<keyword evidence="8 14" id="KW-0658">Purine biosynthesis</keyword>
<dbReference type="PROSITE" id="PS50975">
    <property type="entry name" value="ATP_GRASP"/>
    <property type="match status" value="1"/>
</dbReference>
<comment type="pathway">
    <text evidence="3 14">Purine metabolism; IMP biosynthesis via de novo pathway; N(1)-(5-phospho-D-ribosyl)glycinamide from 5-phospho-alpha-D-ribose 1-diphosphate: step 2/2.</text>
</comment>
<dbReference type="InterPro" id="IPR003797">
    <property type="entry name" value="DegV"/>
</dbReference>
<dbReference type="SUPFAM" id="SSF51246">
    <property type="entry name" value="Rudiment single hybrid motif"/>
    <property type="match status" value="1"/>
</dbReference>
<dbReference type="PROSITE" id="PS00184">
    <property type="entry name" value="GARS"/>
    <property type="match status" value="1"/>
</dbReference>
<evidence type="ECO:0000256" key="7">
    <source>
        <dbReference type="ARBA" id="ARBA00022741"/>
    </source>
</evidence>
<evidence type="ECO:0000259" key="16">
    <source>
        <dbReference type="PROSITE" id="PS50975"/>
    </source>
</evidence>
<keyword evidence="7 15" id="KW-0547">Nucleotide-binding</keyword>
<comment type="similarity">
    <text evidence="11 14">Belongs to the GARS family.</text>
</comment>
<dbReference type="Gene3D" id="3.40.50.20">
    <property type="match status" value="1"/>
</dbReference>
<dbReference type="EMBL" id="JABZGU010000018">
    <property type="protein sequence ID" value="MBF4802509.1"/>
    <property type="molecule type" value="Genomic_DNA"/>
</dbReference>
<dbReference type="InterPro" id="IPR020562">
    <property type="entry name" value="PRibGlycinamide_synth_N"/>
</dbReference>
<dbReference type="SUPFAM" id="SSF52440">
    <property type="entry name" value="PreATP-grasp domain"/>
    <property type="match status" value="1"/>
</dbReference>
<evidence type="ECO:0000313" key="18">
    <source>
        <dbReference type="Proteomes" id="UP000787322"/>
    </source>
</evidence>
<dbReference type="EC" id="6.3.4.13" evidence="4 14"/>
<dbReference type="InterPro" id="IPR020561">
    <property type="entry name" value="PRibGlycinamid_synth_ATP-grasp"/>
</dbReference>
<dbReference type="FunFam" id="3.30.470.20:FF:000018">
    <property type="entry name" value="Trifunctional purine biosynthetic protein adenosine-3"/>
    <property type="match status" value="1"/>
</dbReference>
<dbReference type="Gene3D" id="3.40.50.10170">
    <property type="match status" value="1"/>
</dbReference>
<organism evidence="17 18">
    <name type="scientific">Lancefieldella parvula</name>
    <dbReference type="NCBI Taxonomy" id="1382"/>
    <lineage>
        <taxon>Bacteria</taxon>
        <taxon>Bacillati</taxon>
        <taxon>Actinomycetota</taxon>
        <taxon>Coriobacteriia</taxon>
        <taxon>Coriobacteriales</taxon>
        <taxon>Atopobiaceae</taxon>
        <taxon>Lancefieldella</taxon>
    </lineage>
</organism>
<dbReference type="GO" id="GO:0005524">
    <property type="term" value="F:ATP binding"/>
    <property type="evidence" value="ECO:0007669"/>
    <property type="project" value="UniProtKB-UniRule"/>
</dbReference>
<dbReference type="GO" id="GO:0046872">
    <property type="term" value="F:metal ion binding"/>
    <property type="evidence" value="ECO:0007669"/>
    <property type="project" value="UniProtKB-KW"/>
</dbReference>
<comment type="catalytic activity">
    <reaction evidence="14">
        <text>5-phospho-beta-D-ribosylamine + glycine + ATP = N(1)-(5-phospho-beta-D-ribosyl)glycinamide + ADP + phosphate + H(+)</text>
        <dbReference type="Rhea" id="RHEA:17453"/>
        <dbReference type="ChEBI" id="CHEBI:15378"/>
        <dbReference type="ChEBI" id="CHEBI:30616"/>
        <dbReference type="ChEBI" id="CHEBI:43474"/>
        <dbReference type="ChEBI" id="CHEBI:57305"/>
        <dbReference type="ChEBI" id="CHEBI:58681"/>
        <dbReference type="ChEBI" id="CHEBI:143788"/>
        <dbReference type="ChEBI" id="CHEBI:456216"/>
        <dbReference type="EC" id="6.3.4.13"/>
    </reaction>
</comment>
<protein>
    <recommendedName>
        <fullName evidence="4 14">Phosphoribosylamine--glycine ligase</fullName>
        <ecNumber evidence="4 14">6.3.4.13</ecNumber>
    </recommendedName>
    <alternativeName>
        <fullName evidence="14">GARS</fullName>
    </alternativeName>
    <alternativeName>
        <fullName evidence="12 14">Glycinamide ribonucleotide synthetase</fullName>
    </alternativeName>
    <alternativeName>
        <fullName evidence="13 14">Phosphoribosylglycinamide synthetase</fullName>
    </alternativeName>
</protein>
<sequence length="704" mass="75146">MASSDCSTFAIVCDNPCGLEASQLEALGVSVIPGALSSDADQVGEFYRGIFESGAQKILSLHVYADFSDSLLTAKKACQNNPDISSSICLVDSGNMPTAMGIMLERLSVARASGASFEAVCAYAQELAEVVATMYIAMNKVVLHKSKDKRPRLSLRLRLERLHRRISNDMYLYRLVGGKCTEVARSSDFTDLAARISRLMSACFVKRGELKYVVISSGEKRIEKHLKKPLKTNEYDAECIAERLASPEFKKHLGEGAVGVACIPKALYQKAGVLMNDTVDILLLGAGGREHALLTKLQESPRAGKIYVAPGNGGMAAQAEIAPIDQNNPDEVVAFAKEKGIGLVVIGPEAPLVVGVADAVRQAGIACFGPNQNAAQMEGSKAFAKGVMERANVPTAAWKSFTDQASCEAYVRHIGAPVVVKADGLAAGKGVIVAAELEQALEGVRECFSGHFGDAGATVVVEEFLEGPECSLLALTDGTYVVPLATAQDHKRAYDDDKGPNTGGMGVYSPVPFVTNEELSQMIAIEQRVVDQLKKEGINYSGCLYGGFMLTKDGPKVLEFNARFGDPETQVVLPRLQGDLVSILMACDNGTLRHQQVSWSDTVAVSVVLASAGYPGSYEKGKEITGIEAAQQLEGVSVYHAGTAQTEDGKIVTAGGRVLNVTALAPTFEEARARAYEACDLINFEGKQLRHDIGLKALQGRPKK</sequence>
<dbReference type="InterPro" id="IPR011054">
    <property type="entry name" value="Rudment_hybrid_motif"/>
</dbReference>
<comment type="cofactor">
    <cofactor evidence="2">
        <name>Mg(2+)</name>
        <dbReference type="ChEBI" id="CHEBI:18420"/>
    </cofactor>
</comment>
<dbReference type="SUPFAM" id="SSF56059">
    <property type="entry name" value="Glutathione synthetase ATP-binding domain-like"/>
    <property type="match status" value="1"/>
</dbReference>
<dbReference type="GO" id="GO:0009113">
    <property type="term" value="P:purine nucleobase biosynthetic process"/>
    <property type="evidence" value="ECO:0007669"/>
    <property type="project" value="InterPro"/>
</dbReference>
<evidence type="ECO:0000256" key="1">
    <source>
        <dbReference type="ARBA" id="ARBA00001936"/>
    </source>
</evidence>
<evidence type="ECO:0000256" key="3">
    <source>
        <dbReference type="ARBA" id="ARBA00005174"/>
    </source>
</evidence>
<keyword evidence="10" id="KW-0464">Manganese</keyword>
<dbReference type="FunFam" id="3.90.600.10:FF:000001">
    <property type="entry name" value="Trifunctional purine biosynthetic protein adenosine-3"/>
    <property type="match status" value="1"/>
</dbReference>
<dbReference type="Gene3D" id="3.30.470.20">
    <property type="entry name" value="ATP-grasp fold, B domain"/>
    <property type="match status" value="1"/>
</dbReference>
<evidence type="ECO:0000256" key="2">
    <source>
        <dbReference type="ARBA" id="ARBA00001946"/>
    </source>
</evidence>
<dbReference type="Proteomes" id="UP000787322">
    <property type="component" value="Unassembled WGS sequence"/>
</dbReference>
<dbReference type="PROSITE" id="PS51482">
    <property type="entry name" value="DEGV"/>
    <property type="match status" value="1"/>
</dbReference>
<accession>A0A9D5X2P8</accession>
<dbReference type="Gene3D" id="3.90.600.10">
    <property type="entry name" value="Phosphoribosylglycinamide synthetase, C-terminal domain"/>
    <property type="match status" value="1"/>
</dbReference>
<evidence type="ECO:0000256" key="4">
    <source>
        <dbReference type="ARBA" id="ARBA00013255"/>
    </source>
</evidence>
<keyword evidence="6" id="KW-0479">Metal-binding</keyword>
<evidence type="ECO:0000256" key="5">
    <source>
        <dbReference type="ARBA" id="ARBA00022598"/>
    </source>
</evidence>
<dbReference type="HAMAP" id="MF_00138">
    <property type="entry name" value="GARS"/>
    <property type="match status" value="1"/>
</dbReference>
<dbReference type="InterPro" id="IPR016185">
    <property type="entry name" value="PreATP-grasp_dom_sf"/>
</dbReference>
<dbReference type="InterPro" id="IPR020560">
    <property type="entry name" value="PRibGlycinamide_synth_C-dom"/>
</dbReference>